<evidence type="ECO:0000256" key="1">
    <source>
        <dbReference type="ARBA" id="ARBA00022448"/>
    </source>
</evidence>
<keyword evidence="2 11" id="KW-1003">Cell membrane</keyword>
<dbReference type="Pfam" id="PF02669">
    <property type="entry name" value="KdpC"/>
    <property type="match status" value="1"/>
</dbReference>
<keyword evidence="10 11" id="KW-0472">Membrane</keyword>
<feature type="transmembrane region" description="Helical" evidence="11">
    <location>
        <begin position="7"/>
        <end position="34"/>
    </location>
</feature>
<comment type="similarity">
    <text evidence="11">Belongs to the KdpC family.</text>
</comment>
<dbReference type="InterPro" id="IPR003820">
    <property type="entry name" value="KdpC"/>
</dbReference>
<evidence type="ECO:0000313" key="12">
    <source>
        <dbReference type="EMBL" id="SHG67068.1"/>
    </source>
</evidence>
<evidence type="ECO:0000256" key="8">
    <source>
        <dbReference type="ARBA" id="ARBA00022989"/>
    </source>
</evidence>
<dbReference type="STRING" id="1121321.SAMN04488530_10541"/>
<evidence type="ECO:0000256" key="7">
    <source>
        <dbReference type="ARBA" id="ARBA00022958"/>
    </source>
</evidence>
<dbReference type="RefSeq" id="WP_073124363.1">
    <property type="nucleotide sequence ID" value="NZ_BAABCH010000026.1"/>
</dbReference>
<sequence length="189" mass="21302">MKYIKKSVLILIIMTFITGILYPFTVTIFAQIFVPKQANGSIIELDGKSIGSEYVGQNFVSPDYFWSRPSMTLDYPYNGQKSSGSNNSPTGEDFRKVIDKRVKLYKKYSNSTNDKIPVDLVTASGSGLDPHISLRGAMYQVDRVSKYSKISKDKLIELIDNNTEKKIIGIFGEDKVNVLKLNLDLEKLK</sequence>
<gene>
    <name evidence="11" type="primary">kdpC</name>
    <name evidence="12" type="ORF">SAMN04488530_10541</name>
</gene>
<keyword evidence="7 11" id="KW-0630">Potassium</keyword>
<keyword evidence="6 11" id="KW-0067">ATP-binding</keyword>
<keyword evidence="5 11" id="KW-0547">Nucleotide-binding</keyword>
<evidence type="ECO:0000256" key="3">
    <source>
        <dbReference type="ARBA" id="ARBA00022538"/>
    </source>
</evidence>
<keyword evidence="3 11" id="KW-0633">Potassium transport</keyword>
<evidence type="ECO:0000256" key="9">
    <source>
        <dbReference type="ARBA" id="ARBA00023065"/>
    </source>
</evidence>
<evidence type="ECO:0000313" key="13">
    <source>
        <dbReference type="Proteomes" id="UP000243255"/>
    </source>
</evidence>
<evidence type="ECO:0000256" key="10">
    <source>
        <dbReference type="ARBA" id="ARBA00023136"/>
    </source>
</evidence>
<evidence type="ECO:0000256" key="6">
    <source>
        <dbReference type="ARBA" id="ARBA00022840"/>
    </source>
</evidence>
<dbReference type="PANTHER" id="PTHR30042">
    <property type="entry name" value="POTASSIUM-TRANSPORTING ATPASE C CHAIN"/>
    <property type="match status" value="1"/>
</dbReference>
<accession>A0A1M5LPT7</accession>
<dbReference type="OrthoDB" id="9809491at2"/>
<evidence type="ECO:0000256" key="4">
    <source>
        <dbReference type="ARBA" id="ARBA00022692"/>
    </source>
</evidence>
<organism evidence="12 13">
    <name type="scientific">Asaccharospora irregularis DSM 2635</name>
    <dbReference type="NCBI Taxonomy" id="1121321"/>
    <lineage>
        <taxon>Bacteria</taxon>
        <taxon>Bacillati</taxon>
        <taxon>Bacillota</taxon>
        <taxon>Clostridia</taxon>
        <taxon>Peptostreptococcales</taxon>
        <taxon>Peptostreptococcaceae</taxon>
        <taxon>Asaccharospora</taxon>
    </lineage>
</organism>
<dbReference type="GO" id="GO:0008556">
    <property type="term" value="F:P-type potassium transmembrane transporter activity"/>
    <property type="evidence" value="ECO:0007669"/>
    <property type="project" value="InterPro"/>
</dbReference>
<evidence type="ECO:0000256" key="11">
    <source>
        <dbReference type="HAMAP-Rule" id="MF_00276"/>
    </source>
</evidence>
<keyword evidence="9 11" id="KW-0406">Ion transport</keyword>
<comment type="subcellular location">
    <subcellularLocation>
        <location evidence="11">Cell membrane</location>
        <topology evidence="11">Single-pass membrane protein</topology>
    </subcellularLocation>
</comment>
<dbReference type="NCBIfam" id="NF001454">
    <property type="entry name" value="PRK00315.1"/>
    <property type="match status" value="1"/>
</dbReference>
<dbReference type="GO" id="GO:0005524">
    <property type="term" value="F:ATP binding"/>
    <property type="evidence" value="ECO:0007669"/>
    <property type="project" value="UniProtKB-UniRule"/>
</dbReference>
<protein>
    <recommendedName>
        <fullName evidence="11">Potassium-transporting ATPase KdpC subunit</fullName>
    </recommendedName>
    <alternativeName>
        <fullName evidence="11">ATP phosphohydrolase [potassium-transporting] C chain</fullName>
    </alternativeName>
    <alternativeName>
        <fullName evidence="11">Potassium-binding and translocating subunit C</fullName>
    </alternativeName>
    <alternativeName>
        <fullName evidence="11">Potassium-translocating ATPase C chain</fullName>
    </alternativeName>
</protein>
<dbReference type="Proteomes" id="UP000243255">
    <property type="component" value="Unassembled WGS sequence"/>
</dbReference>
<evidence type="ECO:0000256" key="2">
    <source>
        <dbReference type="ARBA" id="ARBA00022475"/>
    </source>
</evidence>
<dbReference type="HAMAP" id="MF_00276">
    <property type="entry name" value="KdpC"/>
    <property type="match status" value="1"/>
</dbReference>
<dbReference type="PANTHER" id="PTHR30042:SF2">
    <property type="entry name" value="POTASSIUM-TRANSPORTING ATPASE KDPC SUBUNIT"/>
    <property type="match status" value="1"/>
</dbReference>
<dbReference type="AlphaFoldDB" id="A0A1M5LPT7"/>
<dbReference type="NCBIfam" id="TIGR00681">
    <property type="entry name" value="kdpC"/>
    <property type="match status" value="1"/>
</dbReference>
<dbReference type="EMBL" id="FQWX01000005">
    <property type="protein sequence ID" value="SHG67068.1"/>
    <property type="molecule type" value="Genomic_DNA"/>
</dbReference>
<dbReference type="PIRSF" id="PIRSF001296">
    <property type="entry name" value="K_ATPase_KdpC"/>
    <property type="match status" value="1"/>
</dbReference>
<proteinExistence type="inferred from homology"/>
<dbReference type="GO" id="GO:0005886">
    <property type="term" value="C:plasma membrane"/>
    <property type="evidence" value="ECO:0007669"/>
    <property type="project" value="UniProtKB-SubCell"/>
</dbReference>
<keyword evidence="8 11" id="KW-1133">Transmembrane helix</keyword>
<keyword evidence="13" id="KW-1185">Reference proteome</keyword>
<comment type="function">
    <text evidence="11">Part of the high-affinity ATP-driven potassium transport (or Kdp) system, which catalyzes the hydrolysis of ATP coupled with the electrogenic transport of potassium into the cytoplasm. This subunit acts as a catalytic chaperone that increases the ATP-binding affinity of the ATP-hydrolyzing subunit KdpB by the formation of a transient KdpB/KdpC/ATP ternary complex.</text>
</comment>
<evidence type="ECO:0000256" key="5">
    <source>
        <dbReference type="ARBA" id="ARBA00022741"/>
    </source>
</evidence>
<comment type="subunit">
    <text evidence="11">The system is composed of three essential subunits: KdpA, KdpB and KdpC.</text>
</comment>
<name>A0A1M5LPT7_9FIRM</name>
<keyword evidence="1 11" id="KW-0813">Transport</keyword>
<reference evidence="13" key="1">
    <citation type="submission" date="2016-11" db="EMBL/GenBank/DDBJ databases">
        <authorList>
            <person name="Varghese N."/>
            <person name="Submissions S."/>
        </authorList>
    </citation>
    <scope>NUCLEOTIDE SEQUENCE [LARGE SCALE GENOMIC DNA]</scope>
    <source>
        <strain evidence="13">DSM 2635</strain>
    </source>
</reference>
<keyword evidence="4 11" id="KW-0812">Transmembrane</keyword>